<feature type="region of interest" description="Disordered" evidence="1">
    <location>
        <begin position="36"/>
        <end position="65"/>
    </location>
</feature>
<evidence type="ECO:0000256" key="1">
    <source>
        <dbReference type="SAM" id="MobiDB-lite"/>
    </source>
</evidence>
<accession>A0A8H6EPD2</accession>
<gene>
    <name evidence="2" type="ORF">Bfra_006506</name>
</gene>
<dbReference type="RefSeq" id="XP_037198244.1">
    <property type="nucleotide sequence ID" value="XM_037336878.1"/>
</dbReference>
<comment type="caution">
    <text evidence="2">The sequence shown here is derived from an EMBL/GenBank/DDBJ whole genome shotgun (WGS) entry which is preliminary data.</text>
</comment>
<reference evidence="2 3" key="1">
    <citation type="journal article" date="2020" name="Phytopathology">
        <title>A high-quality genome resource of Botrytis fragariae, a new and rapidly spreading fungal pathogen causing strawberry gray mold in the U.S.A.</title>
        <authorList>
            <person name="Wu Y."/>
            <person name="Saski C.A."/>
            <person name="Schnabel G."/>
            <person name="Xiao S."/>
            <person name="Hu M."/>
        </authorList>
    </citation>
    <scope>NUCLEOTIDE SEQUENCE [LARGE SCALE GENOMIC DNA]</scope>
    <source>
        <strain evidence="2 3">BVB16</strain>
    </source>
</reference>
<keyword evidence="3" id="KW-1185">Reference proteome</keyword>
<evidence type="ECO:0000313" key="3">
    <source>
        <dbReference type="Proteomes" id="UP000531561"/>
    </source>
</evidence>
<feature type="compositionally biased region" description="Basic residues" evidence="1">
    <location>
        <begin position="41"/>
        <end position="55"/>
    </location>
</feature>
<dbReference type="AlphaFoldDB" id="A0A8H6EPD2"/>
<dbReference type="Proteomes" id="UP000531561">
    <property type="component" value="Unassembled WGS sequence"/>
</dbReference>
<organism evidence="2 3">
    <name type="scientific">Botrytis fragariae</name>
    <dbReference type="NCBI Taxonomy" id="1964551"/>
    <lineage>
        <taxon>Eukaryota</taxon>
        <taxon>Fungi</taxon>
        <taxon>Dikarya</taxon>
        <taxon>Ascomycota</taxon>
        <taxon>Pezizomycotina</taxon>
        <taxon>Leotiomycetes</taxon>
        <taxon>Helotiales</taxon>
        <taxon>Sclerotiniaceae</taxon>
        <taxon>Botrytis</taxon>
    </lineage>
</organism>
<name>A0A8H6EPD2_9HELO</name>
<protein>
    <submittedName>
        <fullName evidence="2">Uncharacterized protein</fullName>
    </submittedName>
</protein>
<dbReference type="GeneID" id="59260570"/>
<dbReference type="EMBL" id="JABFCT010000001">
    <property type="protein sequence ID" value="KAF5879300.1"/>
    <property type="molecule type" value="Genomic_DNA"/>
</dbReference>
<proteinExistence type="predicted"/>
<dbReference type="OrthoDB" id="526941at2759"/>
<evidence type="ECO:0000313" key="2">
    <source>
        <dbReference type="EMBL" id="KAF5879300.1"/>
    </source>
</evidence>
<sequence>MYLESTTCAAVSIDTAGYGVEATMCAVNLVGSIKGQEESKKKKGSHHGHHHKGSGKHVAEKQDKISDIRREYKKLCTATKMGDGLIEEPHLGVNVNPFETVFIKTNRYIDPVALEKLTSWMKGSEFTSYDHCRS</sequence>